<proteinExistence type="predicted"/>
<dbReference type="AlphaFoldDB" id="A0A9P4JU86"/>
<dbReference type="Proteomes" id="UP000799536">
    <property type="component" value="Unassembled WGS sequence"/>
</dbReference>
<gene>
    <name evidence="1" type="ORF">GQ43DRAFT_160949</name>
</gene>
<accession>A0A9P4JU86</accession>
<sequence>MDHHWPLCRRFYYTCLFGQDGTKIAIMNDGWLPLRASWLIPPLFEIRPGVVVCWYMTASFLLHVTLTVEVSLQLVLCLFVHDATKPHRTDPKPRVPLFFFYFIFLRGRVHFGAGNEGTPLFCISRHP</sequence>
<evidence type="ECO:0000313" key="2">
    <source>
        <dbReference type="Proteomes" id="UP000799536"/>
    </source>
</evidence>
<reference evidence="1" key="1">
    <citation type="journal article" date="2020" name="Stud. Mycol.">
        <title>101 Dothideomycetes genomes: a test case for predicting lifestyles and emergence of pathogens.</title>
        <authorList>
            <person name="Haridas S."/>
            <person name="Albert R."/>
            <person name="Binder M."/>
            <person name="Bloem J."/>
            <person name="Labutti K."/>
            <person name="Salamov A."/>
            <person name="Andreopoulos B."/>
            <person name="Baker S."/>
            <person name="Barry K."/>
            <person name="Bills G."/>
            <person name="Bluhm B."/>
            <person name="Cannon C."/>
            <person name="Castanera R."/>
            <person name="Culley D."/>
            <person name="Daum C."/>
            <person name="Ezra D."/>
            <person name="Gonzalez J."/>
            <person name="Henrissat B."/>
            <person name="Kuo A."/>
            <person name="Liang C."/>
            <person name="Lipzen A."/>
            <person name="Lutzoni F."/>
            <person name="Magnuson J."/>
            <person name="Mondo S."/>
            <person name="Nolan M."/>
            <person name="Ohm R."/>
            <person name="Pangilinan J."/>
            <person name="Park H.-J."/>
            <person name="Ramirez L."/>
            <person name="Alfaro M."/>
            <person name="Sun H."/>
            <person name="Tritt A."/>
            <person name="Yoshinaga Y."/>
            <person name="Zwiers L.-H."/>
            <person name="Turgeon B."/>
            <person name="Goodwin S."/>
            <person name="Spatafora J."/>
            <person name="Crous P."/>
            <person name="Grigoriev I."/>
        </authorList>
    </citation>
    <scope>NUCLEOTIDE SEQUENCE</scope>
    <source>
        <strain evidence="1">ATCC 74209</strain>
    </source>
</reference>
<comment type="caution">
    <text evidence="1">The sequence shown here is derived from an EMBL/GenBank/DDBJ whole genome shotgun (WGS) entry which is preliminary data.</text>
</comment>
<keyword evidence="2" id="KW-1185">Reference proteome</keyword>
<evidence type="ECO:0000313" key="1">
    <source>
        <dbReference type="EMBL" id="KAF2204476.1"/>
    </source>
</evidence>
<protein>
    <submittedName>
        <fullName evidence="1">Uncharacterized protein</fullName>
    </submittedName>
</protein>
<name>A0A9P4JU86_9PLEO</name>
<organism evidence="1 2">
    <name type="scientific">Delitschia confertaspora ATCC 74209</name>
    <dbReference type="NCBI Taxonomy" id="1513339"/>
    <lineage>
        <taxon>Eukaryota</taxon>
        <taxon>Fungi</taxon>
        <taxon>Dikarya</taxon>
        <taxon>Ascomycota</taxon>
        <taxon>Pezizomycotina</taxon>
        <taxon>Dothideomycetes</taxon>
        <taxon>Pleosporomycetidae</taxon>
        <taxon>Pleosporales</taxon>
        <taxon>Delitschiaceae</taxon>
        <taxon>Delitschia</taxon>
    </lineage>
</organism>
<dbReference type="EMBL" id="ML993875">
    <property type="protein sequence ID" value="KAF2204476.1"/>
    <property type="molecule type" value="Genomic_DNA"/>
</dbReference>